<keyword evidence="5 6" id="KW-0472">Membrane</keyword>
<evidence type="ECO:0000256" key="1">
    <source>
        <dbReference type="ARBA" id="ARBA00004141"/>
    </source>
</evidence>
<feature type="transmembrane region" description="Helical" evidence="6">
    <location>
        <begin position="81"/>
        <end position="98"/>
    </location>
</feature>
<proteinExistence type="predicted"/>
<name>A0A7K1V4Q1_9NOCA</name>
<dbReference type="Pfam" id="PF02361">
    <property type="entry name" value="CbiQ"/>
    <property type="match status" value="1"/>
</dbReference>
<dbReference type="Proteomes" id="UP000466794">
    <property type="component" value="Unassembled WGS sequence"/>
</dbReference>
<dbReference type="PANTHER" id="PTHR34857">
    <property type="entry name" value="SLL0384 PROTEIN"/>
    <property type="match status" value="1"/>
</dbReference>
<keyword evidence="4 6" id="KW-1133">Transmembrane helix</keyword>
<keyword evidence="2" id="KW-1003">Cell membrane</keyword>
<gene>
    <name evidence="7" type="ORF">GPX89_30640</name>
</gene>
<evidence type="ECO:0000256" key="4">
    <source>
        <dbReference type="ARBA" id="ARBA00022989"/>
    </source>
</evidence>
<protein>
    <submittedName>
        <fullName evidence="7">Energy-coupling factor transporter transmembrane protein EcfT</fullName>
    </submittedName>
</protein>
<dbReference type="GO" id="GO:0005886">
    <property type="term" value="C:plasma membrane"/>
    <property type="evidence" value="ECO:0007669"/>
    <property type="project" value="UniProtKB-ARBA"/>
</dbReference>
<evidence type="ECO:0000313" key="8">
    <source>
        <dbReference type="Proteomes" id="UP000466794"/>
    </source>
</evidence>
<dbReference type="PANTHER" id="PTHR34857:SF2">
    <property type="entry name" value="SLL0384 PROTEIN"/>
    <property type="match status" value="1"/>
</dbReference>
<evidence type="ECO:0000256" key="3">
    <source>
        <dbReference type="ARBA" id="ARBA00022692"/>
    </source>
</evidence>
<comment type="subcellular location">
    <subcellularLocation>
        <location evidence="1">Membrane</location>
        <topology evidence="1">Multi-pass membrane protein</topology>
    </subcellularLocation>
</comment>
<keyword evidence="3 6" id="KW-0812">Transmembrane</keyword>
<dbReference type="CDD" id="cd16914">
    <property type="entry name" value="EcfT"/>
    <property type="match status" value="1"/>
</dbReference>
<sequence length="212" mass="22871">MDAGPNARSGACQDLSVLSLYHDARTPVHTVPAGAKLLVLAVAGTALFFVPSIVWPAVALAVVLGSYAVARIPWRTTGRQVLGLAPFLALIMVAQVIFTGWQSAILVGERLLTLVLLANLVTLTTRTSAMIETIERLLQPLRPLGVRPERVGLLVAMTIRFIPVIREQAQLVRDAQRARGIERSTVFLVPLLIRTLRMADGVGEALDARGLD</sequence>
<keyword evidence="8" id="KW-1185">Reference proteome</keyword>
<evidence type="ECO:0000313" key="7">
    <source>
        <dbReference type="EMBL" id="MVU81586.1"/>
    </source>
</evidence>
<evidence type="ECO:0000256" key="6">
    <source>
        <dbReference type="SAM" id="Phobius"/>
    </source>
</evidence>
<evidence type="ECO:0000256" key="5">
    <source>
        <dbReference type="ARBA" id="ARBA00023136"/>
    </source>
</evidence>
<evidence type="ECO:0000256" key="2">
    <source>
        <dbReference type="ARBA" id="ARBA00022475"/>
    </source>
</evidence>
<dbReference type="EMBL" id="WRPP01000006">
    <property type="protein sequence ID" value="MVU81586.1"/>
    <property type="molecule type" value="Genomic_DNA"/>
</dbReference>
<accession>A0A7K1V4Q1</accession>
<dbReference type="InterPro" id="IPR003339">
    <property type="entry name" value="ABC/ECF_trnsptr_transmembrane"/>
</dbReference>
<reference evidence="7 8" key="1">
    <citation type="submission" date="2019-12" db="EMBL/GenBank/DDBJ databases">
        <title>Nocardia sp. nov. ET3-3 isolated from soil.</title>
        <authorList>
            <person name="Kanchanasin P."/>
            <person name="Tanasupawat S."/>
            <person name="Yuki M."/>
            <person name="Kudo T."/>
        </authorList>
    </citation>
    <scope>NUCLEOTIDE SEQUENCE [LARGE SCALE GENOMIC DNA]</scope>
    <source>
        <strain evidence="7 8">ET3-3</strain>
    </source>
</reference>
<dbReference type="InterPro" id="IPR051611">
    <property type="entry name" value="ECF_transporter_component"/>
</dbReference>
<dbReference type="AlphaFoldDB" id="A0A7K1V4Q1"/>
<feature type="transmembrane region" description="Helical" evidence="6">
    <location>
        <begin position="37"/>
        <end position="69"/>
    </location>
</feature>
<comment type="caution">
    <text evidence="7">The sequence shown here is derived from an EMBL/GenBank/DDBJ whole genome shotgun (WGS) entry which is preliminary data.</text>
</comment>
<organism evidence="7 8">
    <name type="scientific">Nocardia terrae</name>
    <dbReference type="NCBI Taxonomy" id="2675851"/>
    <lineage>
        <taxon>Bacteria</taxon>
        <taxon>Bacillati</taxon>
        <taxon>Actinomycetota</taxon>
        <taxon>Actinomycetes</taxon>
        <taxon>Mycobacteriales</taxon>
        <taxon>Nocardiaceae</taxon>
        <taxon>Nocardia</taxon>
    </lineage>
</organism>